<dbReference type="PANTHER" id="PTHR33602:SF1">
    <property type="entry name" value="REGULATORY PROTEIN RECX FAMILY PROTEIN"/>
    <property type="match status" value="1"/>
</dbReference>
<dbReference type="Proteomes" id="UP000003009">
    <property type="component" value="Unassembled WGS sequence"/>
</dbReference>
<dbReference type="Pfam" id="PF02631">
    <property type="entry name" value="RecX_HTH2"/>
    <property type="match status" value="1"/>
</dbReference>
<comment type="similarity">
    <text evidence="2 5">Belongs to the RecX family.</text>
</comment>
<dbReference type="InterPro" id="IPR036388">
    <property type="entry name" value="WH-like_DNA-bd_sf"/>
</dbReference>
<dbReference type="GO" id="GO:0005737">
    <property type="term" value="C:cytoplasm"/>
    <property type="evidence" value="ECO:0007669"/>
    <property type="project" value="UniProtKB-SubCell"/>
</dbReference>
<keyword evidence="4 5" id="KW-0963">Cytoplasm</keyword>
<evidence type="ECO:0000259" key="6">
    <source>
        <dbReference type="Pfam" id="PF02631"/>
    </source>
</evidence>
<evidence type="ECO:0000313" key="9">
    <source>
        <dbReference type="Proteomes" id="UP000003009"/>
    </source>
</evidence>
<comment type="caution">
    <text evidence="8">The sequence shown here is derived from an EMBL/GenBank/DDBJ whole genome shotgun (WGS) entry which is preliminary data.</text>
</comment>
<evidence type="ECO:0000256" key="4">
    <source>
        <dbReference type="ARBA" id="ARBA00022490"/>
    </source>
</evidence>
<feature type="domain" description="RecX third three-helical" evidence="7">
    <location>
        <begin position="112"/>
        <end position="155"/>
    </location>
</feature>
<accession>C4GIJ5</accession>
<dbReference type="InterPro" id="IPR053924">
    <property type="entry name" value="RecX_HTH_2nd"/>
</dbReference>
<name>C4GIJ5_9NEIS</name>
<protein>
    <recommendedName>
        <fullName evidence="3 5">Regulatory protein RecX</fullName>
    </recommendedName>
</protein>
<dbReference type="InterPro" id="IPR003783">
    <property type="entry name" value="Regulatory_RecX"/>
</dbReference>
<dbReference type="EMBL" id="ACJW02000003">
    <property type="protein sequence ID" value="EEP67617.1"/>
    <property type="molecule type" value="Genomic_DNA"/>
</dbReference>
<organism evidence="8 9">
    <name type="scientific">Kingella oralis ATCC 51147</name>
    <dbReference type="NCBI Taxonomy" id="629741"/>
    <lineage>
        <taxon>Bacteria</taxon>
        <taxon>Pseudomonadati</taxon>
        <taxon>Pseudomonadota</taxon>
        <taxon>Betaproteobacteria</taxon>
        <taxon>Neisseriales</taxon>
        <taxon>Neisseriaceae</taxon>
        <taxon>Kingella</taxon>
    </lineage>
</organism>
<dbReference type="InterPro" id="IPR053925">
    <property type="entry name" value="RecX_HTH_3rd"/>
</dbReference>
<evidence type="ECO:0000256" key="1">
    <source>
        <dbReference type="ARBA" id="ARBA00004496"/>
    </source>
</evidence>
<reference evidence="8" key="1">
    <citation type="submission" date="2009-04" db="EMBL/GenBank/DDBJ databases">
        <authorList>
            <person name="Weinstock G."/>
            <person name="Sodergren E."/>
            <person name="Clifton S."/>
            <person name="Fulton L."/>
            <person name="Fulton B."/>
            <person name="Courtney L."/>
            <person name="Fronick C."/>
            <person name="Harrison M."/>
            <person name="Strong C."/>
            <person name="Farmer C."/>
            <person name="Delahaunty K."/>
            <person name="Markovic C."/>
            <person name="Hall O."/>
            <person name="Minx P."/>
            <person name="Tomlinson C."/>
            <person name="Mitreva M."/>
            <person name="Nelson J."/>
            <person name="Hou S."/>
            <person name="Wollam A."/>
            <person name="Pepin K.H."/>
            <person name="Johnson M."/>
            <person name="Bhonagiri V."/>
            <person name="Nash W.E."/>
            <person name="Warren W."/>
            <person name="Chinwalla A."/>
            <person name="Mardis E.R."/>
            <person name="Wilson R.K."/>
        </authorList>
    </citation>
    <scope>NUCLEOTIDE SEQUENCE [LARGE SCALE GENOMIC DNA]</scope>
    <source>
        <strain evidence="8">ATCC 51147</strain>
    </source>
</reference>
<dbReference type="GO" id="GO:0006282">
    <property type="term" value="P:regulation of DNA repair"/>
    <property type="evidence" value="ECO:0007669"/>
    <property type="project" value="UniProtKB-UniRule"/>
</dbReference>
<sequence length="166" mass="19144">MFFQAASTPITPTTMRPTKSLRARALDILSRREVSRQQLYRKLAPYAEDPDELEAVLAEFARRNWQSDERYTEAYIHSKSQKHGTQRLKQALAAQGIDEALIREHLPDARVEQAHANQVLRKKYPAPPADYAEKQKQLRFLVYRGFDLDTANHAVKHAWDDGDADE</sequence>
<comment type="subcellular location">
    <subcellularLocation>
        <location evidence="1 5">Cytoplasm</location>
    </subcellularLocation>
</comment>
<evidence type="ECO:0000256" key="5">
    <source>
        <dbReference type="HAMAP-Rule" id="MF_01114"/>
    </source>
</evidence>
<evidence type="ECO:0000313" key="8">
    <source>
        <dbReference type="EMBL" id="EEP67617.1"/>
    </source>
</evidence>
<dbReference type="PANTHER" id="PTHR33602">
    <property type="entry name" value="REGULATORY PROTEIN RECX FAMILY PROTEIN"/>
    <property type="match status" value="1"/>
</dbReference>
<dbReference type="Gene3D" id="1.10.10.10">
    <property type="entry name" value="Winged helix-like DNA-binding domain superfamily/Winged helix DNA-binding domain"/>
    <property type="match status" value="3"/>
</dbReference>
<dbReference type="Pfam" id="PF21981">
    <property type="entry name" value="RecX_HTH3"/>
    <property type="match status" value="1"/>
</dbReference>
<comment type="function">
    <text evidence="5">Modulates RecA activity.</text>
</comment>
<evidence type="ECO:0000259" key="7">
    <source>
        <dbReference type="Pfam" id="PF21981"/>
    </source>
</evidence>
<keyword evidence="9" id="KW-1185">Reference proteome</keyword>
<evidence type="ECO:0000256" key="3">
    <source>
        <dbReference type="ARBA" id="ARBA00018111"/>
    </source>
</evidence>
<dbReference type="NCBIfam" id="NF001055">
    <property type="entry name" value="PRK00117.2-5"/>
    <property type="match status" value="1"/>
</dbReference>
<dbReference type="AlphaFoldDB" id="C4GIJ5"/>
<dbReference type="STRING" id="629741.GCWU000324_01866"/>
<dbReference type="HAMAP" id="MF_01114">
    <property type="entry name" value="RecX"/>
    <property type="match status" value="1"/>
</dbReference>
<feature type="domain" description="RecX second three-helical" evidence="6">
    <location>
        <begin position="67"/>
        <end position="106"/>
    </location>
</feature>
<gene>
    <name evidence="5 8" type="primary">recX</name>
    <name evidence="8" type="ORF">GCWU000324_01866</name>
</gene>
<dbReference type="HOGENOM" id="CLU_066607_3_1_4"/>
<evidence type="ECO:0000256" key="2">
    <source>
        <dbReference type="ARBA" id="ARBA00009695"/>
    </source>
</evidence>
<proteinExistence type="inferred from homology"/>